<keyword evidence="3" id="KW-1185">Reference proteome</keyword>
<evidence type="ECO:0000313" key="3">
    <source>
        <dbReference type="Proteomes" id="UP000430670"/>
    </source>
</evidence>
<dbReference type="Proteomes" id="UP000430670">
    <property type="component" value="Unassembled WGS sequence"/>
</dbReference>
<dbReference type="AlphaFoldDB" id="A0A6I3SK82"/>
<dbReference type="OrthoDB" id="2082694at2"/>
<evidence type="ECO:0000313" key="2">
    <source>
        <dbReference type="EMBL" id="MTV49334.1"/>
    </source>
</evidence>
<keyword evidence="1" id="KW-0812">Transmembrane</keyword>
<keyword evidence="1" id="KW-0472">Membrane</keyword>
<sequence>MGEVCGLETSNRLLLLTVLLLPLLAAFYLIWAVFLGGAGVEPLTPLLAAWERGSLRWTLGFGAILYLLALGKYLYSWPRRYQNRMILLSSPLGKVEITRSAVESLIRGAAKGIVGIRGLRVQLQTVKGSLAVTLLVASDLDVGLVGLGDKLQQAVQDSLKLADIDCNDVQVTIERVEAEKRARVR</sequence>
<comment type="caution">
    <text evidence="2">The sequence shown here is derived from an EMBL/GenBank/DDBJ whole genome shotgun (WGS) entry which is preliminary data.</text>
</comment>
<proteinExistence type="predicted"/>
<accession>A0A6I3SK82</accession>
<keyword evidence="1" id="KW-1133">Transmembrane helix</keyword>
<evidence type="ECO:0000256" key="1">
    <source>
        <dbReference type="SAM" id="Phobius"/>
    </source>
</evidence>
<name>A0A6I3SK82_HELMO</name>
<protein>
    <submittedName>
        <fullName evidence="2">Alkaline shock response membrane anchor protein AmaP</fullName>
    </submittedName>
</protein>
<dbReference type="EMBL" id="WNKU01000010">
    <property type="protein sequence ID" value="MTV49334.1"/>
    <property type="molecule type" value="Genomic_DNA"/>
</dbReference>
<feature type="transmembrane region" description="Helical" evidence="1">
    <location>
        <begin position="12"/>
        <end position="34"/>
    </location>
</feature>
<feature type="transmembrane region" description="Helical" evidence="1">
    <location>
        <begin position="54"/>
        <end position="75"/>
    </location>
</feature>
<reference evidence="2 3" key="1">
    <citation type="submission" date="2019-11" db="EMBL/GenBank/DDBJ databases">
        <title>Whole-genome sequence of a the green, strictly anaerobic photosynthetic bacterium Heliobacillus mobilis DSM 6151.</title>
        <authorList>
            <person name="Kyndt J.A."/>
            <person name="Meyer T.E."/>
        </authorList>
    </citation>
    <scope>NUCLEOTIDE SEQUENCE [LARGE SCALE GENOMIC DNA]</scope>
    <source>
        <strain evidence="2 3">DSM 6151</strain>
    </source>
</reference>
<organism evidence="2 3">
    <name type="scientific">Heliobacterium mobile</name>
    <name type="common">Heliobacillus mobilis</name>
    <dbReference type="NCBI Taxonomy" id="28064"/>
    <lineage>
        <taxon>Bacteria</taxon>
        <taxon>Bacillati</taxon>
        <taxon>Bacillota</taxon>
        <taxon>Clostridia</taxon>
        <taxon>Eubacteriales</taxon>
        <taxon>Heliobacteriaceae</taxon>
        <taxon>Heliobacterium</taxon>
    </lineage>
</organism>
<dbReference type="NCBIfam" id="NF033218">
    <property type="entry name" value="anchor_AmaP"/>
    <property type="match status" value="1"/>
</dbReference>
<gene>
    <name evidence="2" type="primary">amaP</name>
    <name evidence="2" type="ORF">GJ688_10125</name>
</gene>